<dbReference type="KEGG" id="hsai:HPS36_14930"/>
<sequence length="213" mass="24045">MSDLYDAIGTLASAAHANGDEIDENTYPSDQNNTRHGLDVFADGHYVMFRAVPDEPRFTIGCPYTFVSRLRSQYTTEELSERADVDFVSLPSDRQEQVIDQTIQADLQLAEEHEAEFKTAVTDELGPGSPDVIRLEYGEHNRWNGVLVRDRVFPHRADFGHPEYRDAIDQIRHTKMTIAELLTSTIPPLNDDEDHTAPSATQTKEDARPIGFQ</sequence>
<reference evidence="2 3" key="1">
    <citation type="submission" date="2020-05" db="EMBL/GenBank/DDBJ databases">
        <title>Halorubrum RHB-C sp.nov., an extremely halophilic archaeon isolated from solar salt farm.</title>
        <authorList>
            <person name="Ho H."/>
            <person name="Danganan R.E."/>
            <person name="Dedeles G.R."/>
            <person name="Kim S.-G."/>
        </authorList>
    </citation>
    <scope>NUCLEOTIDE SEQUENCE [LARGE SCALE GENOMIC DNA]</scope>
    <source>
        <strain evidence="2 3">RHB-C</strain>
        <plasmid evidence="3">phar01</plasmid>
    </source>
</reference>
<evidence type="ECO:0000313" key="3">
    <source>
        <dbReference type="Proteomes" id="UP000505020"/>
    </source>
</evidence>
<accession>A0A7D4C2R1</accession>
<organism evidence="2 3">
    <name type="scientific">Halorubrum salinarum</name>
    <dbReference type="NCBI Taxonomy" id="2739057"/>
    <lineage>
        <taxon>Archaea</taxon>
        <taxon>Methanobacteriati</taxon>
        <taxon>Methanobacteriota</taxon>
        <taxon>Stenosarchaea group</taxon>
        <taxon>Halobacteria</taxon>
        <taxon>Halobacteriales</taxon>
        <taxon>Haloferacaceae</taxon>
        <taxon>Halorubrum</taxon>
    </lineage>
</organism>
<gene>
    <name evidence="2" type="ORF">HPS36_14930</name>
</gene>
<dbReference type="EMBL" id="CP053942">
    <property type="protein sequence ID" value="QKG94196.1"/>
    <property type="molecule type" value="Genomic_DNA"/>
</dbReference>
<dbReference type="AlphaFoldDB" id="A0A7D4C2R1"/>
<dbReference type="GeneID" id="55596322"/>
<evidence type="ECO:0000256" key="1">
    <source>
        <dbReference type="SAM" id="MobiDB-lite"/>
    </source>
</evidence>
<proteinExistence type="predicted"/>
<feature type="region of interest" description="Disordered" evidence="1">
    <location>
        <begin position="186"/>
        <end position="213"/>
    </location>
</feature>
<protein>
    <submittedName>
        <fullName evidence="2">Uncharacterized protein</fullName>
    </submittedName>
</protein>
<feature type="compositionally biased region" description="Basic and acidic residues" evidence="1">
    <location>
        <begin position="203"/>
        <end position="213"/>
    </location>
</feature>
<evidence type="ECO:0000313" key="2">
    <source>
        <dbReference type="EMBL" id="QKG94196.1"/>
    </source>
</evidence>
<name>A0A7D4C2R1_9EURY</name>
<dbReference type="Proteomes" id="UP000505020">
    <property type="component" value="Plasmid pHAR01"/>
</dbReference>
<keyword evidence="2" id="KW-0614">Plasmid</keyword>
<geneLocation type="plasmid" evidence="3">
    <name>phar01</name>
</geneLocation>
<dbReference type="RefSeq" id="WP_173230841.1">
    <property type="nucleotide sequence ID" value="NZ_CP053942.1"/>
</dbReference>
<keyword evidence="3" id="KW-1185">Reference proteome</keyword>